<evidence type="ECO:0000259" key="8">
    <source>
        <dbReference type="PROSITE" id="PS51330"/>
    </source>
</evidence>
<evidence type="ECO:0000313" key="10">
    <source>
        <dbReference type="Proteomes" id="UP000078368"/>
    </source>
</evidence>
<comment type="caution">
    <text evidence="9">The sequence shown here is derived from an EMBL/GenBank/DDBJ whole genome shotgun (WGS) entry which is preliminary data.</text>
</comment>
<evidence type="ECO:0000256" key="6">
    <source>
        <dbReference type="ARBA" id="ARBA00023002"/>
    </source>
</evidence>
<dbReference type="PROSITE" id="PS00075">
    <property type="entry name" value="DHFR_1"/>
    <property type="match status" value="1"/>
</dbReference>
<keyword evidence="5" id="KW-0521">NADP</keyword>
<sequence>MILGAIWAQGRERAIGKDGALPWRLPEDLALFRRVTSGHPVIMGRKTWESLPPRFRPLPGRRNIVLSRDPSFAADGAEAVRSLAEAAEAASHCEQAWIIGGAALYAEAVNVADVLVVTDVDVDVEGADAFAPSIGGSWRKAAGLPERGWLASGRLNYRVSVYFQPGVNADDVVRAVAGRGPSRT</sequence>
<keyword evidence="10" id="KW-1185">Reference proteome</keyword>
<reference evidence="9 10" key="1">
    <citation type="submission" date="2016-04" db="EMBL/GenBank/DDBJ databases">
        <title>Peptidophaga gingivicola gen. nov., sp. nov., isolated from human subgingival plaque.</title>
        <authorList>
            <person name="Beall C.J."/>
            <person name="Mokrzan E.M."/>
            <person name="Griffen A.L."/>
            <person name="Leys E.J."/>
        </authorList>
    </citation>
    <scope>NUCLEOTIDE SEQUENCE [LARGE SCALE GENOMIC DNA]</scope>
    <source>
        <strain evidence="9 10">BA112</strain>
    </source>
</reference>
<dbReference type="Pfam" id="PF00186">
    <property type="entry name" value="DHFR_1"/>
    <property type="match status" value="1"/>
</dbReference>
<evidence type="ECO:0000313" key="9">
    <source>
        <dbReference type="EMBL" id="OAP85534.1"/>
    </source>
</evidence>
<dbReference type="Proteomes" id="UP000078368">
    <property type="component" value="Unassembled WGS sequence"/>
</dbReference>
<evidence type="ECO:0000256" key="5">
    <source>
        <dbReference type="ARBA" id="ARBA00022857"/>
    </source>
</evidence>
<comment type="similarity">
    <text evidence="2 7">Belongs to the dihydrofolate reductase family.</text>
</comment>
<accession>A0A179B3C5</accession>
<gene>
    <name evidence="9" type="ORF">A4H34_07980</name>
</gene>
<name>A0A179B3C5_9ACTO</name>
<dbReference type="CDD" id="cd00209">
    <property type="entry name" value="DHFR"/>
    <property type="match status" value="1"/>
</dbReference>
<evidence type="ECO:0000256" key="7">
    <source>
        <dbReference type="RuleBase" id="RU004474"/>
    </source>
</evidence>
<feature type="domain" description="DHFR" evidence="8">
    <location>
        <begin position="2"/>
        <end position="164"/>
    </location>
</feature>
<dbReference type="GO" id="GO:0046655">
    <property type="term" value="P:folic acid metabolic process"/>
    <property type="evidence" value="ECO:0007669"/>
    <property type="project" value="TreeGrafter"/>
</dbReference>
<dbReference type="PANTHER" id="PTHR48069">
    <property type="entry name" value="DIHYDROFOLATE REDUCTASE"/>
    <property type="match status" value="1"/>
</dbReference>
<dbReference type="PRINTS" id="PR00070">
    <property type="entry name" value="DHFR"/>
</dbReference>
<dbReference type="GO" id="GO:0046452">
    <property type="term" value="P:dihydrofolate metabolic process"/>
    <property type="evidence" value="ECO:0007669"/>
    <property type="project" value="TreeGrafter"/>
</dbReference>
<dbReference type="PROSITE" id="PS51330">
    <property type="entry name" value="DHFR_2"/>
    <property type="match status" value="1"/>
</dbReference>
<comment type="pathway">
    <text evidence="1">Cofactor biosynthesis; tetrahydrofolate biosynthesis; 5,6,7,8-tetrahydrofolate from 7,8-dihydrofolate: step 1/1.</text>
</comment>
<proteinExistence type="inferred from homology"/>
<dbReference type="OrthoDB" id="9804315at2"/>
<evidence type="ECO:0000256" key="3">
    <source>
        <dbReference type="ARBA" id="ARBA00012856"/>
    </source>
</evidence>
<dbReference type="Gene3D" id="3.40.430.10">
    <property type="entry name" value="Dihydrofolate Reductase, subunit A"/>
    <property type="match status" value="1"/>
</dbReference>
<dbReference type="GO" id="GO:0046654">
    <property type="term" value="P:tetrahydrofolate biosynthetic process"/>
    <property type="evidence" value="ECO:0007669"/>
    <property type="project" value="UniProtKB-UniPathway"/>
</dbReference>
<dbReference type="STRING" id="1823756.A4H34_07980"/>
<evidence type="ECO:0000256" key="2">
    <source>
        <dbReference type="ARBA" id="ARBA00009539"/>
    </source>
</evidence>
<dbReference type="RefSeq" id="WP_009200205.1">
    <property type="nucleotide sequence ID" value="NZ_LVZK01000002.1"/>
</dbReference>
<dbReference type="GO" id="GO:0050661">
    <property type="term" value="F:NADP binding"/>
    <property type="evidence" value="ECO:0007669"/>
    <property type="project" value="InterPro"/>
</dbReference>
<dbReference type="SUPFAM" id="SSF53597">
    <property type="entry name" value="Dihydrofolate reductase-like"/>
    <property type="match status" value="1"/>
</dbReference>
<dbReference type="InterPro" id="IPR017925">
    <property type="entry name" value="DHFR_CS"/>
</dbReference>
<dbReference type="PANTHER" id="PTHR48069:SF3">
    <property type="entry name" value="DIHYDROFOLATE REDUCTASE"/>
    <property type="match status" value="1"/>
</dbReference>
<dbReference type="InterPro" id="IPR024072">
    <property type="entry name" value="DHFR-like_dom_sf"/>
</dbReference>
<organism evidence="9 10">
    <name type="scientific">Peptidiphaga gingivicola</name>
    <dbReference type="NCBI Taxonomy" id="2741497"/>
    <lineage>
        <taxon>Bacteria</taxon>
        <taxon>Bacillati</taxon>
        <taxon>Actinomycetota</taxon>
        <taxon>Actinomycetes</taxon>
        <taxon>Actinomycetales</taxon>
        <taxon>Actinomycetaceae</taxon>
        <taxon>Peptidiphaga</taxon>
    </lineage>
</organism>
<dbReference type="GO" id="GO:0004146">
    <property type="term" value="F:dihydrofolate reductase activity"/>
    <property type="evidence" value="ECO:0007669"/>
    <property type="project" value="UniProtKB-EC"/>
</dbReference>
<dbReference type="GO" id="GO:0006730">
    <property type="term" value="P:one-carbon metabolic process"/>
    <property type="evidence" value="ECO:0007669"/>
    <property type="project" value="UniProtKB-KW"/>
</dbReference>
<keyword evidence="6" id="KW-0560">Oxidoreductase</keyword>
<dbReference type="UniPathway" id="UPA00077">
    <property type="reaction ID" value="UER00158"/>
</dbReference>
<dbReference type="EC" id="1.5.1.3" evidence="3"/>
<protein>
    <recommendedName>
        <fullName evidence="3">dihydrofolate reductase</fullName>
        <ecNumber evidence="3">1.5.1.3</ecNumber>
    </recommendedName>
</protein>
<dbReference type="InterPro" id="IPR012259">
    <property type="entry name" value="DHFR"/>
</dbReference>
<dbReference type="AlphaFoldDB" id="A0A179B3C5"/>
<keyword evidence="4" id="KW-0554">One-carbon metabolism</keyword>
<dbReference type="EMBL" id="LVZK01000002">
    <property type="protein sequence ID" value="OAP85534.1"/>
    <property type="molecule type" value="Genomic_DNA"/>
</dbReference>
<evidence type="ECO:0000256" key="4">
    <source>
        <dbReference type="ARBA" id="ARBA00022563"/>
    </source>
</evidence>
<dbReference type="GO" id="GO:0005829">
    <property type="term" value="C:cytosol"/>
    <property type="evidence" value="ECO:0007669"/>
    <property type="project" value="TreeGrafter"/>
</dbReference>
<evidence type="ECO:0000256" key="1">
    <source>
        <dbReference type="ARBA" id="ARBA00004903"/>
    </source>
</evidence>
<dbReference type="InterPro" id="IPR001796">
    <property type="entry name" value="DHFR_dom"/>
</dbReference>